<dbReference type="EMBL" id="JBIGIC010000004">
    <property type="protein sequence ID" value="MFG6486831.1"/>
    <property type="molecule type" value="Genomic_DNA"/>
</dbReference>
<organism evidence="1 2">
    <name type="scientific">Pelomonas candidula</name>
    <dbReference type="NCBI Taxonomy" id="3299025"/>
    <lineage>
        <taxon>Bacteria</taxon>
        <taxon>Pseudomonadati</taxon>
        <taxon>Pseudomonadota</taxon>
        <taxon>Betaproteobacteria</taxon>
        <taxon>Burkholderiales</taxon>
        <taxon>Sphaerotilaceae</taxon>
        <taxon>Roseateles</taxon>
    </lineage>
</organism>
<name>A0ABW7HA86_9BURK</name>
<dbReference type="Proteomes" id="UP001606134">
    <property type="component" value="Unassembled WGS sequence"/>
</dbReference>
<dbReference type="RefSeq" id="WP_394408490.1">
    <property type="nucleotide sequence ID" value="NZ_JBIGIC010000004.1"/>
</dbReference>
<comment type="caution">
    <text evidence="1">The sequence shown here is derived from an EMBL/GenBank/DDBJ whole genome shotgun (WGS) entry which is preliminary data.</text>
</comment>
<evidence type="ECO:0000313" key="1">
    <source>
        <dbReference type="EMBL" id="MFG6486831.1"/>
    </source>
</evidence>
<protein>
    <submittedName>
        <fullName evidence="1">Uncharacterized protein</fullName>
    </submittedName>
</protein>
<sequence>MTAILVLSGIHDASAFMAAAPPPSIQFERGTDRLTRDGEIQVDRLAVLAARCGPGVLTLRVLTAKGVVAAPRAVAIQRRLRRLGLLVQTGEWAFDRDDEKPRPRQPAVVIAEVGSVDGRCEDYGEGYASAGSALYGWIDALARHLHQPSTPLPDFWQRISVEARRDSLSLPMASTALCEWSDDCVRHSDVAIWLARWATAGTTSAGRRKWLVRLWPLADDAEAEDLSTVLRLKPLTAEQKGLVAEVLVGSKLPWETIERRLLEPGVMQAFAVAPPQGDVGPANRALISAAVRRDQVSSMGRLVAAAGAAKACFIDTAIYFSMANAEMHGAMSAQFVEWAKVGAIPPWEPRRAFRPQPCDPTGTLLWAAYCDEDAENRGRGQRTWRSMLAAGFKPHRPTIERLIAHGAPEHAPQWKLQPVDNEANEFTCVAVNRPATISP</sequence>
<evidence type="ECO:0000313" key="2">
    <source>
        <dbReference type="Proteomes" id="UP001606134"/>
    </source>
</evidence>
<proteinExistence type="predicted"/>
<gene>
    <name evidence="1" type="ORF">ACG04R_09120</name>
</gene>
<keyword evidence="2" id="KW-1185">Reference proteome</keyword>
<reference evidence="1 2" key="1">
    <citation type="submission" date="2024-08" db="EMBL/GenBank/DDBJ databases">
        <authorList>
            <person name="Lu H."/>
        </authorList>
    </citation>
    <scope>NUCLEOTIDE SEQUENCE [LARGE SCALE GENOMIC DNA]</scope>
    <source>
        <strain evidence="1 2">BYS78W</strain>
    </source>
</reference>
<accession>A0ABW7HA86</accession>